<dbReference type="Gene3D" id="3.40.50.150">
    <property type="entry name" value="Vaccinia Virus protein VP39"/>
    <property type="match status" value="1"/>
</dbReference>
<dbReference type="RefSeq" id="WP_377902999.1">
    <property type="nucleotide sequence ID" value="NZ_JBHRZS010000003.1"/>
</dbReference>
<comment type="caution">
    <text evidence="1">The sequence shown here is derived from an EMBL/GenBank/DDBJ whole genome shotgun (WGS) entry which is preliminary data.</text>
</comment>
<protein>
    <submittedName>
        <fullName evidence="1">Class I SAM-dependent methyltransferase</fullName>
        <ecNumber evidence="1">2.1.-.-</ecNumber>
    </submittedName>
</protein>
<dbReference type="GO" id="GO:0032259">
    <property type="term" value="P:methylation"/>
    <property type="evidence" value="ECO:0007669"/>
    <property type="project" value="UniProtKB-KW"/>
</dbReference>
<dbReference type="GO" id="GO:0008168">
    <property type="term" value="F:methyltransferase activity"/>
    <property type="evidence" value="ECO:0007669"/>
    <property type="project" value="UniProtKB-KW"/>
</dbReference>
<dbReference type="EMBL" id="JBHRZS010000003">
    <property type="protein sequence ID" value="MFC3878993.1"/>
    <property type="molecule type" value="Genomic_DNA"/>
</dbReference>
<name>A0ABV8ALU1_9BACT</name>
<sequence>MKDLYSSIASSYSSLAKLVFGQALSQAKVFFIEPSISKNLLIIGGGDGVDYQDFSAQLQGDYWEISSSMLDLAKQNLEQSALAFHLGDFGQPKKSGYDEVWLHFVLDTLSDLELVSFLKKVKALVKPDTLIHLVDFFPPQTLRQRVIQFAMMQFFRIATSHPRNDIPDYEQHLDSLGFEKVKEKTWKNGWIRSQMWKIKDTFPPLSE</sequence>
<dbReference type="InterPro" id="IPR029063">
    <property type="entry name" value="SAM-dependent_MTases_sf"/>
</dbReference>
<dbReference type="EC" id="2.1.-.-" evidence="1"/>
<organism evidence="1 2">
    <name type="scientific">Algoriphagus namhaensis</name>
    <dbReference type="NCBI Taxonomy" id="915353"/>
    <lineage>
        <taxon>Bacteria</taxon>
        <taxon>Pseudomonadati</taxon>
        <taxon>Bacteroidota</taxon>
        <taxon>Cytophagia</taxon>
        <taxon>Cytophagales</taxon>
        <taxon>Cyclobacteriaceae</taxon>
        <taxon>Algoriphagus</taxon>
    </lineage>
</organism>
<keyword evidence="1" id="KW-0808">Transferase</keyword>
<evidence type="ECO:0000313" key="2">
    <source>
        <dbReference type="Proteomes" id="UP001595805"/>
    </source>
</evidence>
<keyword evidence="2" id="KW-1185">Reference proteome</keyword>
<gene>
    <name evidence="1" type="ORF">ACFOSV_02335</name>
</gene>
<accession>A0ABV8ALU1</accession>
<dbReference type="SUPFAM" id="SSF53335">
    <property type="entry name" value="S-adenosyl-L-methionine-dependent methyltransferases"/>
    <property type="match status" value="1"/>
</dbReference>
<dbReference type="Proteomes" id="UP001595805">
    <property type="component" value="Unassembled WGS sequence"/>
</dbReference>
<reference evidence="2" key="1">
    <citation type="journal article" date="2019" name="Int. J. Syst. Evol. Microbiol.">
        <title>The Global Catalogue of Microorganisms (GCM) 10K type strain sequencing project: providing services to taxonomists for standard genome sequencing and annotation.</title>
        <authorList>
            <consortium name="The Broad Institute Genomics Platform"/>
            <consortium name="The Broad Institute Genome Sequencing Center for Infectious Disease"/>
            <person name="Wu L."/>
            <person name="Ma J."/>
        </authorList>
    </citation>
    <scope>NUCLEOTIDE SEQUENCE [LARGE SCALE GENOMIC DNA]</scope>
    <source>
        <strain evidence="2">CCUG 60523</strain>
    </source>
</reference>
<keyword evidence="1" id="KW-0489">Methyltransferase</keyword>
<evidence type="ECO:0000313" key="1">
    <source>
        <dbReference type="EMBL" id="MFC3878993.1"/>
    </source>
</evidence>
<proteinExistence type="predicted"/>